<dbReference type="EMBL" id="CAJVPQ010003219">
    <property type="protein sequence ID" value="CAG8621269.1"/>
    <property type="molecule type" value="Genomic_DNA"/>
</dbReference>
<feature type="non-terminal residue" evidence="1">
    <location>
        <position position="1"/>
    </location>
</feature>
<protein>
    <submittedName>
        <fullName evidence="1">5671_t:CDS:1</fullName>
    </submittedName>
</protein>
<dbReference type="Proteomes" id="UP000789570">
    <property type="component" value="Unassembled WGS sequence"/>
</dbReference>
<sequence>EAYHGKNVTFPIRKFIIMIKCVTDNQQIMLVTRGYYTRYGQKPLKFAKDPGAMACNIR</sequence>
<name>A0A9N9CZY6_9GLOM</name>
<evidence type="ECO:0000313" key="2">
    <source>
        <dbReference type="Proteomes" id="UP000789570"/>
    </source>
</evidence>
<comment type="caution">
    <text evidence="1">The sequence shown here is derived from an EMBL/GenBank/DDBJ whole genome shotgun (WGS) entry which is preliminary data.</text>
</comment>
<proteinExistence type="predicted"/>
<evidence type="ECO:0000313" key="1">
    <source>
        <dbReference type="EMBL" id="CAG8621269.1"/>
    </source>
</evidence>
<keyword evidence="2" id="KW-1185">Reference proteome</keyword>
<reference evidence="1" key="1">
    <citation type="submission" date="2021-06" db="EMBL/GenBank/DDBJ databases">
        <authorList>
            <person name="Kallberg Y."/>
            <person name="Tangrot J."/>
            <person name="Rosling A."/>
        </authorList>
    </citation>
    <scope>NUCLEOTIDE SEQUENCE</scope>
    <source>
        <strain evidence="1">UK204</strain>
    </source>
</reference>
<dbReference type="AlphaFoldDB" id="A0A9N9CZY6"/>
<accession>A0A9N9CZY6</accession>
<organism evidence="1 2">
    <name type="scientific">Funneliformis caledonium</name>
    <dbReference type="NCBI Taxonomy" id="1117310"/>
    <lineage>
        <taxon>Eukaryota</taxon>
        <taxon>Fungi</taxon>
        <taxon>Fungi incertae sedis</taxon>
        <taxon>Mucoromycota</taxon>
        <taxon>Glomeromycotina</taxon>
        <taxon>Glomeromycetes</taxon>
        <taxon>Glomerales</taxon>
        <taxon>Glomeraceae</taxon>
        <taxon>Funneliformis</taxon>
    </lineage>
</organism>
<gene>
    <name evidence="1" type="ORF">FCALED_LOCUS9568</name>
</gene>